<keyword evidence="2" id="KW-1185">Reference proteome</keyword>
<dbReference type="GO" id="GO:0003677">
    <property type="term" value="F:DNA binding"/>
    <property type="evidence" value="ECO:0007669"/>
    <property type="project" value="UniProtKB-KW"/>
</dbReference>
<dbReference type="SUPFAM" id="SSF82607">
    <property type="entry name" value="YbaB-like"/>
    <property type="match status" value="1"/>
</dbReference>
<dbReference type="Gene3D" id="3.30.1310.10">
    <property type="entry name" value="Nucleoid-associated protein YbaB-like domain"/>
    <property type="match status" value="1"/>
</dbReference>
<proteinExistence type="predicted"/>
<reference evidence="1 2" key="1">
    <citation type="submission" date="2017-01" db="EMBL/GenBank/DDBJ databases">
        <authorList>
            <person name="Mah S.A."/>
            <person name="Swanson W.J."/>
            <person name="Moy G.W."/>
            <person name="Vacquier V.D."/>
        </authorList>
    </citation>
    <scope>NUCLEOTIDE SEQUENCE [LARGE SCALE GENOMIC DNA]</scope>
    <source>
        <strain evidence="1 2">CPCC 203464</strain>
    </source>
</reference>
<protein>
    <submittedName>
        <fullName evidence="1">Conserved DNA-binding protein YbaB</fullName>
    </submittedName>
</protein>
<dbReference type="Pfam" id="PF02575">
    <property type="entry name" value="YbaB_DNA_bd"/>
    <property type="match status" value="1"/>
</dbReference>
<name>A0A1N7GVF4_9NOCA</name>
<dbReference type="InterPro" id="IPR036894">
    <property type="entry name" value="YbaB-like_sf"/>
</dbReference>
<sequence length="107" mass="12054">MVPSNRWDDMFAAVQAQRAELHRVSEIMQAATAEATSTDRLVGVTVDARGRLVDLRIDPLAARRHRADVLSTMIVELVAQADDAMQQRRDELIAATEELRPSWEDVR</sequence>
<dbReference type="EMBL" id="FTNT01000010">
    <property type="protein sequence ID" value="SIS16542.1"/>
    <property type="molecule type" value="Genomic_DNA"/>
</dbReference>
<gene>
    <name evidence="1" type="ORF">SAMN05445060_3130</name>
</gene>
<dbReference type="Proteomes" id="UP000186218">
    <property type="component" value="Unassembled WGS sequence"/>
</dbReference>
<evidence type="ECO:0000313" key="2">
    <source>
        <dbReference type="Proteomes" id="UP000186218"/>
    </source>
</evidence>
<dbReference type="InterPro" id="IPR004401">
    <property type="entry name" value="YbaB/EbfC"/>
</dbReference>
<organism evidence="1 2">
    <name type="scientific">Williamsia sterculiae</name>
    <dbReference type="NCBI Taxonomy" id="1344003"/>
    <lineage>
        <taxon>Bacteria</taxon>
        <taxon>Bacillati</taxon>
        <taxon>Actinomycetota</taxon>
        <taxon>Actinomycetes</taxon>
        <taxon>Mycobacteriales</taxon>
        <taxon>Nocardiaceae</taxon>
        <taxon>Williamsia</taxon>
    </lineage>
</organism>
<dbReference type="AlphaFoldDB" id="A0A1N7GVF4"/>
<keyword evidence="1" id="KW-0238">DNA-binding</keyword>
<accession>A0A1N7GVF4</accession>
<dbReference type="STRING" id="1344003.SAMN05445060_3130"/>
<evidence type="ECO:0000313" key="1">
    <source>
        <dbReference type="EMBL" id="SIS16542.1"/>
    </source>
</evidence>